<feature type="transmembrane region" description="Helical" evidence="1">
    <location>
        <begin position="53"/>
        <end position="74"/>
    </location>
</feature>
<feature type="transmembrane region" description="Helical" evidence="1">
    <location>
        <begin position="86"/>
        <end position="106"/>
    </location>
</feature>
<dbReference type="Pfam" id="PF01757">
    <property type="entry name" value="Acyl_transf_3"/>
    <property type="match status" value="1"/>
</dbReference>
<dbReference type="Proteomes" id="UP000311605">
    <property type="component" value="Unassembled WGS sequence"/>
</dbReference>
<dbReference type="InterPro" id="IPR002656">
    <property type="entry name" value="Acyl_transf_3_dom"/>
</dbReference>
<feature type="transmembrane region" description="Helical" evidence="1">
    <location>
        <begin position="145"/>
        <end position="165"/>
    </location>
</feature>
<evidence type="ECO:0000313" key="4">
    <source>
        <dbReference type="Proteomes" id="UP000311605"/>
    </source>
</evidence>
<evidence type="ECO:0000256" key="1">
    <source>
        <dbReference type="SAM" id="Phobius"/>
    </source>
</evidence>
<gene>
    <name evidence="3" type="ORF">FHP24_04355</name>
</gene>
<proteinExistence type="predicted"/>
<dbReference type="GO" id="GO:0016747">
    <property type="term" value="F:acyltransferase activity, transferring groups other than amino-acyl groups"/>
    <property type="evidence" value="ECO:0007669"/>
    <property type="project" value="InterPro"/>
</dbReference>
<feature type="transmembrane region" description="Helical" evidence="1">
    <location>
        <begin position="12"/>
        <end position="33"/>
    </location>
</feature>
<keyword evidence="4" id="KW-1185">Reference proteome</keyword>
<keyword evidence="3" id="KW-0808">Transferase</keyword>
<feature type="transmembrane region" description="Helical" evidence="1">
    <location>
        <begin position="276"/>
        <end position="298"/>
    </location>
</feature>
<feature type="transmembrane region" description="Helical" evidence="1">
    <location>
        <begin position="214"/>
        <end position="233"/>
    </location>
</feature>
<dbReference type="PANTHER" id="PTHR36927">
    <property type="entry name" value="BLR4337 PROTEIN"/>
    <property type="match status" value="1"/>
</dbReference>
<accession>A0A5C4XQB4</accession>
<keyword evidence="1" id="KW-0472">Membrane</keyword>
<reference evidence="3 4" key="1">
    <citation type="submission" date="2019-06" db="EMBL/GenBank/DDBJ databases">
        <title>The draft genome of Rhizobium smilacinae PTYR-5.</title>
        <authorList>
            <person name="Liu L."/>
            <person name="Li L."/>
            <person name="Zhang X."/>
        </authorList>
    </citation>
    <scope>NUCLEOTIDE SEQUENCE [LARGE SCALE GENOMIC DNA]</scope>
    <source>
        <strain evidence="3 4">PTYR-5</strain>
    </source>
</reference>
<keyword evidence="3" id="KW-0012">Acyltransferase</keyword>
<feature type="domain" description="Acyltransferase 3" evidence="2">
    <location>
        <begin position="5"/>
        <end position="359"/>
    </location>
</feature>
<comment type="caution">
    <text evidence="3">The sequence shown here is derived from an EMBL/GenBank/DDBJ whole genome shotgun (WGS) entry which is preliminary data.</text>
</comment>
<keyword evidence="1" id="KW-0812">Transmembrane</keyword>
<keyword evidence="1" id="KW-1133">Transmembrane helix</keyword>
<dbReference type="AlphaFoldDB" id="A0A5C4XQB4"/>
<feature type="transmembrane region" description="Helical" evidence="1">
    <location>
        <begin position="172"/>
        <end position="194"/>
    </location>
</feature>
<dbReference type="EMBL" id="VDMN01000001">
    <property type="protein sequence ID" value="TNM65508.1"/>
    <property type="molecule type" value="Genomic_DNA"/>
</dbReference>
<feature type="transmembrane region" description="Helical" evidence="1">
    <location>
        <begin position="337"/>
        <end position="359"/>
    </location>
</feature>
<evidence type="ECO:0000313" key="3">
    <source>
        <dbReference type="EMBL" id="TNM65508.1"/>
    </source>
</evidence>
<dbReference type="InterPro" id="IPR050623">
    <property type="entry name" value="Glucan_succinyl_AcylTrfase"/>
</dbReference>
<dbReference type="RefSeq" id="WP_139673358.1">
    <property type="nucleotide sequence ID" value="NZ_VDMN01000001.1"/>
</dbReference>
<sequence>MTRRYELDLVRICVFLLLILYHASLMYGSRAFFIKADDSNSYFDVIYILSHPWRMSLLFFISGVATAFALERLSPSELRAKRSKQLLLPLILGMCFLIPPQLYVYFNGTAGMSINMLEVFAHYLTLNPVTLPNGEQEVGFRMEHLWYLAYLWVYTAILVMVAAIAKPQLKALGTWLALQLQGYGLLFWPATLFILLRITLRPVFPPTINLVDDWYSHTLYLSCFVGGVVLGRHEEFWQQLARMRRLALIVALLCVPALLYRLSISPLYDQDAWNSLASNLIVGPFRWCMIVAILGYAQKLKSWRPPVLQYLNRAILTYYVLHQTLMLLIAYELDRMGLFNVASFLPIVLLTLGASALLYEGWRRLRMVFAHPQLA</sequence>
<protein>
    <submittedName>
        <fullName evidence="3">Acyltransferase</fullName>
    </submittedName>
</protein>
<dbReference type="PANTHER" id="PTHR36927:SF3">
    <property type="entry name" value="GLUCANS BIOSYNTHESIS PROTEIN C"/>
    <property type="match status" value="1"/>
</dbReference>
<feature type="transmembrane region" description="Helical" evidence="1">
    <location>
        <begin position="310"/>
        <end position="331"/>
    </location>
</feature>
<dbReference type="OrthoDB" id="9809782at2"/>
<organism evidence="3 4">
    <name type="scientific">Aliirhizobium smilacinae</name>
    <dbReference type="NCBI Taxonomy" id="1395944"/>
    <lineage>
        <taxon>Bacteria</taxon>
        <taxon>Pseudomonadati</taxon>
        <taxon>Pseudomonadota</taxon>
        <taxon>Alphaproteobacteria</taxon>
        <taxon>Hyphomicrobiales</taxon>
        <taxon>Rhizobiaceae</taxon>
        <taxon>Aliirhizobium</taxon>
    </lineage>
</organism>
<name>A0A5C4XQB4_9HYPH</name>
<evidence type="ECO:0000259" key="2">
    <source>
        <dbReference type="Pfam" id="PF01757"/>
    </source>
</evidence>
<feature type="transmembrane region" description="Helical" evidence="1">
    <location>
        <begin position="245"/>
        <end position="264"/>
    </location>
</feature>